<evidence type="ECO:0000256" key="10">
    <source>
        <dbReference type="RuleBase" id="RU003662"/>
    </source>
</evidence>
<proteinExistence type="inferred from homology"/>
<comment type="subunit">
    <text evidence="3 9">Tetramer of two alpha and two beta chains.</text>
</comment>
<dbReference type="GO" id="GO:0004834">
    <property type="term" value="F:tryptophan synthase activity"/>
    <property type="evidence" value="ECO:0007669"/>
    <property type="project" value="UniProtKB-UniRule"/>
</dbReference>
<sequence length="268" mass="27865">MSTHSAEGQGNTDRLAQVFRAAKEEARAAFVGYLPAGYPTVAESVENMVALARYADLIEVGIPFTDPMMDGPTIQAAADTALAHGFRVKHTIAVVRDVVAAGGNCVVMSYWNPILQYGPEKFAAELAAAGGLGSIIPDLLPEESGRWSAACEAEGLSPVYLVAPSTTEERLAITCSAAKGFVYAASHMGITGAQEQVASSAAELVRRTREHTDLPVAVGLGVRNGQQARDIAEFADGVIVGSALIQAVEEGTLPDLAAELAAGVRGRA</sequence>
<keyword evidence="4 9" id="KW-0028">Amino-acid biosynthesis</keyword>
<keyword evidence="6 9" id="KW-0057">Aromatic amino acid biosynthesis</keyword>
<dbReference type="InterPro" id="IPR018204">
    <property type="entry name" value="Trp_synthase_alpha_AS"/>
</dbReference>
<dbReference type="PANTHER" id="PTHR43406:SF1">
    <property type="entry name" value="TRYPTOPHAN SYNTHASE ALPHA CHAIN, CHLOROPLASTIC"/>
    <property type="match status" value="1"/>
</dbReference>
<evidence type="ECO:0000256" key="1">
    <source>
        <dbReference type="ARBA" id="ARBA00003365"/>
    </source>
</evidence>
<dbReference type="NCBIfam" id="TIGR00262">
    <property type="entry name" value="trpA"/>
    <property type="match status" value="1"/>
</dbReference>
<evidence type="ECO:0000256" key="7">
    <source>
        <dbReference type="ARBA" id="ARBA00023239"/>
    </source>
</evidence>
<evidence type="ECO:0000256" key="9">
    <source>
        <dbReference type="HAMAP-Rule" id="MF_00131"/>
    </source>
</evidence>
<evidence type="ECO:0000313" key="12">
    <source>
        <dbReference type="Proteomes" id="UP000251577"/>
    </source>
</evidence>
<comment type="pathway">
    <text evidence="2 9">Amino-acid biosynthesis; L-tryptophan biosynthesis; L-tryptophan from chorismate: step 5/5.</text>
</comment>
<evidence type="ECO:0000256" key="2">
    <source>
        <dbReference type="ARBA" id="ARBA00004733"/>
    </source>
</evidence>
<dbReference type="InterPro" id="IPR013785">
    <property type="entry name" value="Aldolase_TIM"/>
</dbReference>
<keyword evidence="5 9" id="KW-0822">Tryptophan biosynthesis</keyword>
<dbReference type="Pfam" id="PF00290">
    <property type="entry name" value="Trp_syntA"/>
    <property type="match status" value="1"/>
</dbReference>
<dbReference type="Gene3D" id="3.20.20.70">
    <property type="entry name" value="Aldolase class I"/>
    <property type="match status" value="1"/>
</dbReference>
<comment type="function">
    <text evidence="1 9">The alpha subunit is responsible for the aldol cleavage of indoleglycerol phosphate to indole and glyceraldehyde 3-phosphate.</text>
</comment>
<dbReference type="InterPro" id="IPR011060">
    <property type="entry name" value="RibuloseP-bd_barrel"/>
</dbReference>
<reference evidence="11 12" key="1">
    <citation type="journal article" date="2018" name="Syst. Appl. Microbiol.">
        <title>Corynebacterium heidelbergense sp. nov., isolated from the preen glands of Egyptian geese (Alopochen aegyptiacus).</title>
        <authorList>
            <person name="Braun M.S."/>
            <person name="Wang E."/>
            <person name="Zimmermann S."/>
            <person name="Wink M."/>
        </authorList>
    </citation>
    <scope>NUCLEOTIDE SEQUENCE [LARGE SCALE GENOMIC DNA]</scope>
    <source>
        <strain evidence="11 12">647</strain>
    </source>
</reference>
<evidence type="ECO:0000256" key="6">
    <source>
        <dbReference type="ARBA" id="ARBA00023141"/>
    </source>
</evidence>
<dbReference type="AlphaFoldDB" id="A0A364V762"/>
<evidence type="ECO:0000256" key="4">
    <source>
        <dbReference type="ARBA" id="ARBA00022605"/>
    </source>
</evidence>
<protein>
    <recommendedName>
        <fullName evidence="9">Tryptophan synthase alpha chain</fullName>
        <ecNumber evidence="9">4.2.1.20</ecNumber>
    </recommendedName>
</protein>
<dbReference type="CDD" id="cd04724">
    <property type="entry name" value="Tryptophan_synthase_alpha"/>
    <property type="match status" value="1"/>
</dbReference>
<dbReference type="FunFam" id="3.20.20.70:FF:000037">
    <property type="entry name" value="Tryptophan synthase alpha chain"/>
    <property type="match status" value="1"/>
</dbReference>
<dbReference type="PROSITE" id="PS00167">
    <property type="entry name" value="TRP_SYNTHASE_ALPHA"/>
    <property type="match status" value="1"/>
</dbReference>
<dbReference type="EC" id="4.2.1.20" evidence="9"/>
<dbReference type="RefSeq" id="WP_113630441.1">
    <property type="nucleotide sequence ID" value="NZ_QHCV01000024.1"/>
</dbReference>
<dbReference type="PANTHER" id="PTHR43406">
    <property type="entry name" value="TRYPTOPHAN SYNTHASE, ALPHA CHAIN"/>
    <property type="match status" value="1"/>
</dbReference>
<dbReference type="GO" id="GO:0005829">
    <property type="term" value="C:cytosol"/>
    <property type="evidence" value="ECO:0007669"/>
    <property type="project" value="TreeGrafter"/>
</dbReference>
<comment type="caution">
    <text evidence="11">The sequence shown here is derived from an EMBL/GenBank/DDBJ whole genome shotgun (WGS) entry which is preliminary data.</text>
</comment>
<organism evidence="11 12">
    <name type="scientific">Corynebacterium heidelbergense</name>
    <dbReference type="NCBI Taxonomy" id="2055947"/>
    <lineage>
        <taxon>Bacteria</taxon>
        <taxon>Bacillati</taxon>
        <taxon>Actinomycetota</taxon>
        <taxon>Actinomycetes</taxon>
        <taxon>Mycobacteriales</taxon>
        <taxon>Corynebacteriaceae</taxon>
        <taxon>Corynebacterium</taxon>
    </lineage>
</organism>
<dbReference type="HAMAP" id="MF_00131">
    <property type="entry name" value="Trp_synth_alpha"/>
    <property type="match status" value="1"/>
</dbReference>
<comment type="catalytic activity">
    <reaction evidence="8 9">
        <text>(1S,2R)-1-C-(indol-3-yl)glycerol 3-phosphate + L-serine = D-glyceraldehyde 3-phosphate + L-tryptophan + H2O</text>
        <dbReference type="Rhea" id="RHEA:10532"/>
        <dbReference type="ChEBI" id="CHEBI:15377"/>
        <dbReference type="ChEBI" id="CHEBI:33384"/>
        <dbReference type="ChEBI" id="CHEBI:57912"/>
        <dbReference type="ChEBI" id="CHEBI:58866"/>
        <dbReference type="ChEBI" id="CHEBI:59776"/>
        <dbReference type="EC" id="4.2.1.20"/>
    </reaction>
</comment>
<dbReference type="SUPFAM" id="SSF51366">
    <property type="entry name" value="Ribulose-phoshate binding barrel"/>
    <property type="match status" value="1"/>
</dbReference>
<feature type="active site" description="Proton acceptor" evidence="9">
    <location>
        <position position="59"/>
    </location>
</feature>
<name>A0A364V762_9CORY</name>
<keyword evidence="12" id="KW-1185">Reference proteome</keyword>
<accession>A0A364V762</accession>
<evidence type="ECO:0000256" key="5">
    <source>
        <dbReference type="ARBA" id="ARBA00022822"/>
    </source>
</evidence>
<feature type="active site" description="Proton acceptor" evidence="9">
    <location>
        <position position="70"/>
    </location>
</feature>
<comment type="similarity">
    <text evidence="9 10">Belongs to the TrpA family.</text>
</comment>
<dbReference type="Proteomes" id="UP000251577">
    <property type="component" value="Unassembled WGS sequence"/>
</dbReference>
<evidence type="ECO:0000256" key="3">
    <source>
        <dbReference type="ARBA" id="ARBA00011270"/>
    </source>
</evidence>
<dbReference type="EMBL" id="QHCV01000024">
    <property type="protein sequence ID" value="RAV32396.1"/>
    <property type="molecule type" value="Genomic_DNA"/>
</dbReference>
<keyword evidence="7 9" id="KW-0456">Lyase</keyword>
<gene>
    <name evidence="9" type="primary">trpA</name>
    <name evidence="11" type="ORF">DLJ54_03470</name>
</gene>
<dbReference type="UniPathway" id="UPA00035">
    <property type="reaction ID" value="UER00044"/>
</dbReference>
<dbReference type="InterPro" id="IPR002028">
    <property type="entry name" value="Trp_synthase_suA"/>
</dbReference>
<evidence type="ECO:0000313" key="11">
    <source>
        <dbReference type="EMBL" id="RAV32396.1"/>
    </source>
</evidence>
<evidence type="ECO:0000256" key="8">
    <source>
        <dbReference type="ARBA" id="ARBA00049047"/>
    </source>
</evidence>